<evidence type="ECO:0000256" key="1">
    <source>
        <dbReference type="SAM" id="MobiDB-lite"/>
    </source>
</evidence>
<organism evidence="2 3">
    <name type="scientific">Linum trigynum</name>
    <dbReference type="NCBI Taxonomy" id="586398"/>
    <lineage>
        <taxon>Eukaryota</taxon>
        <taxon>Viridiplantae</taxon>
        <taxon>Streptophyta</taxon>
        <taxon>Embryophyta</taxon>
        <taxon>Tracheophyta</taxon>
        <taxon>Spermatophyta</taxon>
        <taxon>Magnoliopsida</taxon>
        <taxon>eudicotyledons</taxon>
        <taxon>Gunneridae</taxon>
        <taxon>Pentapetalae</taxon>
        <taxon>rosids</taxon>
        <taxon>fabids</taxon>
        <taxon>Malpighiales</taxon>
        <taxon>Linaceae</taxon>
        <taxon>Linum</taxon>
    </lineage>
</organism>
<reference evidence="2 3" key="1">
    <citation type="submission" date="2024-04" db="EMBL/GenBank/DDBJ databases">
        <authorList>
            <person name="Fracassetti M."/>
        </authorList>
    </citation>
    <scope>NUCLEOTIDE SEQUENCE [LARGE SCALE GENOMIC DNA]</scope>
</reference>
<keyword evidence="3" id="KW-1185">Reference proteome</keyword>
<feature type="compositionally biased region" description="Basic residues" evidence="1">
    <location>
        <begin position="1"/>
        <end position="10"/>
    </location>
</feature>
<dbReference type="Proteomes" id="UP001497516">
    <property type="component" value="Chromosome 6"/>
</dbReference>
<sequence length="145" mass="16488">MAVPRLHGHGHTAVQGWFLPEQPTRPGRGEAHNRAPGTYGRAILTESSHGQGGILARPCEALWCPCKTHGQARTSARPCNKRFWLCAFGRELARPRGVPARPCKLWSWPCDLLESRNQPVFPQKRHWTLDQRLKTQKHTKSKEKE</sequence>
<proteinExistence type="predicted"/>
<name>A0AAV2F9H2_9ROSI</name>
<evidence type="ECO:0000313" key="3">
    <source>
        <dbReference type="Proteomes" id="UP001497516"/>
    </source>
</evidence>
<gene>
    <name evidence="2" type="ORF">LTRI10_LOCUS35363</name>
</gene>
<protein>
    <submittedName>
        <fullName evidence="2">Uncharacterized protein</fullName>
    </submittedName>
</protein>
<dbReference type="EMBL" id="OZ034819">
    <property type="protein sequence ID" value="CAL1394893.1"/>
    <property type="molecule type" value="Genomic_DNA"/>
</dbReference>
<feature type="region of interest" description="Disordered" evidence="1">
    <location>
        <begin position="1"/>
        <end position="35"/>
    </location>
</feature>
<dbReference type="AlphaFoldDB" id="A0AAV2F9H2"/>
<accession>A0AAV2F9H2</accession>
<evidence type="ECO:0000313" key="2">
    <source>
        <dbReference type="EMBL" id="CAL1394893.1"/>
    </source>
</evidence>